<dbReference type="Proteomes" id="UP000068250">
    <property type="component" value="Chromosome I"/>
</dbReference>
<organism evidence="1 2">
    <name type="scientific">Acetobacter ghanensis</name>
    <dbReference type="NCBI Taxonomy" id="431306"/>
    <lineage>
        <taxon>Bacteria</taxon>
        <taxon>Pseudomonadati</taxon>
        <taxon>Pseudomonadota</taxon>
        <taxon>Alphaproteobacteria</taxon>
        <taxon>Acetobacterales</taxon>
        <taxon>Acetobacteraceae</taxon>
        <taxon>Acetobacter</taxon>
    </lineage>
</organism>
<sequence>MADYVMDLPLSIPVFYLWPLKKEPVKTRSV</sequence>
<gene>
    <name evidence="1" type="ORF">AGA_695</name>
</gene>
<proteinExistence type="predicted"/>
<name>A0A0U5F0S1_9PROT</name>
<evidence type="ECO:0000313" key="1">
    <source>
        <dbReference type="EMBL" id="CEF54287.1"/>
    </source>
</evidence>
<dbReference type="AlphaFoldDB" id="A0A0U5F0S1"/>
<protein>
    <submittedName>
        <fullName evidence="1">Uncharacterized protein</fullName>
    </submittedName>
</protein>
<accession>A0A0U5F0S1</accession>
<dbReference type="EMBL" id="LN609302">
    <property type="protein sequence ID" value="CEF54287.1"/>
    <property type="molecule type" value="Genomic_DNA"/>
</dbReference>
<reference evidence="2" key="1">
    <citation type="submission" date="2014-09" db="EMBL/GenBank/DDBJ databases">
        <authorList>
            <person name="Illeghems K.G."/>
        </authorList>
    </citation>
    <scope>NUCLEOTIDE SEQUENCE [LARGE SCALE GENOMIC DNA]</scope>
    <source>
        <strain evidence="2">LMG 23848T</strain>
    </source>
</reference>
<evidence type="ECO:0000313" key="2">
    <source>
        <dbReference type="Proteomes" id="UP000068250"/>
    </source>
</evidence>
<dbReference type="STRING" id="431306.AGA_695"/>